<keyword evidence="2" id="KW-1185">Reference proteome</keyword>
<dbReference type="HOGENOM" id="CLU_3093204_0_0_1"/>
<reference evidence="2" key="2">
    <citation type="submission" date="2015-01" db="EMBL/GenBank/DDBJ databases">
        <title>Evolutionary Origins and Diversification of the Mycorrhizal Mutualists.</title>
        <authorList>
            <consortium name="DOE Joint Genome Institute"/>
            <consortium name="Mycorrhizal Genomics Consortium"/>
            <person name="Kohler A."/>
            <person name="Kuo A."/>
            <person name="Nagy L.G."/>
            <person name="Floudas D."/>
            <person name="Copeland A."/>
            <person name="Barry K.W."/>
            <person name="Cichocki N."/>
            <person name="Veneault-Fourrey C."/>
            <person name="LaButti K."/>
            <person name="Lindquist E.A."/>
            <person name="Lipzen A."/>
            <person name="Lundell T."/>
            <person name="Morin E."/>
            <person name="Murat C."/>
            <person name="Riley R."/>
            <person name="Ohm R."/>
            <person name="Sun H."/>
            <person name="Tunlid A."/>
            <person name="Henrissat B."/>
            <person name="Grigoriev I.V."/>
            <person name="Hibbett D.S."/>
            <person name="Martin F."/>
        </authorList>
    </citation>
    <scope>NUCLEOTIDE SEQUENCE [LARGE SCALE GENOMIC DNA]</scope>
    <source>
        <strain evidence="2">Foug A</strain>
    </source>
</reference>
<dbReference type="AlphaFoldDB" id="A0A0C2Z653"/>
<dbReference type="Proteomes" id="UP000053989">
    <property type="component" value="Unassembled WGS sequence"/>
</dbReference>
<gene>
    <name evidence="1" type="ORF">SCLCIDRAFT_1219406</name>
</gene>
<dbReference type="InParanoid" id="A0A0C2Z653"/>
<sequence>MIVGQALTAIVCDSGLCPSLYPCMLANISLTHQLKNTDDIQFGEHSWTFKHP</sequence>
<reference evidence="1 2" key="1">
    <citation type="submission" date="2014-04" db="EMBL/GenBank/DDBJ databases">
        <authorList>
            <consortium name="DOE Joint Genome Institute"/>
            <person name="Kuo A."/>
            <person name="Kohler A."/>
            <person name="Nagy L.G."/>
            <person name="Floudas D."/>
            <person name="Copeland A."/>
            <person name="Barry K.W."/>
            <person name="Cichocki N."/>
            <person name="Veneault-Fourrey C."/>
            <person name="LaButti K."/>
            <person name="Lindquist E.A."/>
            <person name="Lipzen A."/>
            <person name="Lundell T."/>
            <person name="Morin E."/>
            <person name="Murat C."/>
            <person name="Sun H."/>
            <person name="Tunlid A."/>
            <person name="Henrissat B."/>
            <person name="Grigoriev I.V."/>
            <person name="Hibbett D.S."/>
            <person name="Martin F."/>
            <person name="Nordberg H.P."/>
            <person name="Cantor M.N."/>
            <person name="Hua S.X."/>
        </authorList>
    </citation>
    <scope>NUCLEOTIDE SEQUENCE [LARGE SCALE GENOMIC DNA]</scope>
    <source>
        <strain evidence="1 2">Foug A</strain>
    </source>
</reference>
<organism evidence="1 2">
    <name type="scientific">Scleroderma citrinum Foug A</name>
    <dbReference type="NCBI Taxonomy" id="1036808"/>
    <lineage>
        <taxon>Eukaryota</taxon>
        <taxon>Fungi</taxon>
        <taxon>Dikarya</taxon>
        <taxon>Basidiomycota</taxon>
        <taxon>Agaricomycotina</taxon>
        <taxon>Agaricomycetes</taxon>
        <taxon>Agaricomycetidae</taxon>
        <taxon>Boletales</taxon>
        <taxon>Sclerodermatineae</taxon>
        <taxon>Sclerodermataceae</taxon>
        <taxon>Scleroderma</taxon>
    </lineage>
</organism>
<accession>A0A0C2Z653</accession>
<evidence type="ECO:0000313" key="1">
    <source>
        <dbReference type="EMBL" id="KIM57488.1"/>
    </source>
</evidence>
<name>A0A0C2Z653_9AGAM</name>
<proteinExistence type="predicted"/>
<protein>
    <submittedName>
        <fullName evidence="1">Uncharacterized protein</fullName>
    </submittedName>
</protein>
<feature type="non-terminal residue" evidence="1">
    <location>
        <position position="52"/>
    </location>
</feature>
<dbReference type="EMBL" id="KN822100">
    <property type="protein sequence ID" value="KIM57488.1"/>
    <property type="molecule type" value="Genomic_DNA"/>
</dbReference>
<dbReference type="OrthoDB" id="60033at2759"/>
<evidence type="ECO:0000313" key="2">
    <source>
        <dbReference type="Proteomes" id="UP000053989"/>
    </source>
</evidence>